<dbReference type="GeneID" id="110775522"/>
<name>A0A9R0HRU4_SPIOL</name>
<dbReference type="PANTHER" id="PTHR46148">
    <property type="entry name" value="CHROMO DOMAIN-CONTAINING PROTEIN"/>
    <property type="match status" value="1"/>
</dbReference>
<dbReference type="InterPro" id="IPR056924">
    <property type="entry name" value="SH3_Tf2-1"/>
</dbReference>
<gene>
    <name evidence="3" type="primary">LOC110775522</name>
</gene>
<feature type="domain" description="Tf2-1-like SH3-like" evidence="1">
    <location>
        <begin position="3"/>
        <end position="51"/>
    </location>
</feature>
<dbReference type="Proteomes" id="UP000813463">
    <property type="component" value="Chromosome 1"/>
</dbReference>
<evidence type="ECO:0000313" key="2">
    <source>
        <dbReference type="Proteomes" id="UP000813463"/>
    </source>
</evidence>
<dbReference type="Pfam" id="PF24626">
    <property type="entry name" value="SH3_Tf2-1"/>
    <property type="match status" value="1"/>
</dbReference>
<sequence length="143" mass="16922">MRFGKKGNLSPRYIGPYEVLERVGEVAYRLAMPTELSKVHDVFHISQLKKYIHDLSHVIEPEIVELDETLTYEEKPIKILDEKVRKTRNKEVKIVKVLWSNHQTEEATWEAADTMRQKYPELFDQCYDTLRFQIRGRIFLLGG</sequence>
<keyword evidence="2" id="KW-1185">Reference proteome</keyword>
<reference evidence="2" key="1">
    <citation type="journal article" date="2021" name="Nat. Commun.">
        <title>Genomic analyses provide insights into spinach domestication and the genetic basis of agronomic traits.</title>
        <authorList>
            <person name="Cai X."/>
            <person name="Sun X."/>
            <person name="Xu C."/>
            <person name="Sun H."/>
            <person name="Wang X."/>
            <person name="Ge C."/>
            <person name="Zhang Z."/>
            <person name="Wang Q."/>
            <person name="Fei Z."/>
            <person name="Jiao C."/>
            <person name="Wang Q."/>
        </authorList>
    </citation>
    <scope>NUCLEOTIDE SEQUENCE [LARGE SCALE GENOMIC DNA]</scope>
    <source>
        <strain evidence="2">cv. Varoflay</strain>
    </source>
</reference>
<proteinExistence type="predicted"/>
<organism evidence="2 3">
    <name type="scientific">Spinacia oleracea</name>
    <name type="common">Spinach</name>
    <dbReference type="NCBI Taxonomy" id="3562"/>
    <lineage>
        <taxon>Eukaryota</taxon>
        <taxon>Viridiplantae</taxon>
        <taxon>Streptophyta</taxon>
        <taxon>Embryophyta</taxon>
        <taxon>Tracheophyta</taxon>
        <taxon>Spermatophyta</taxon>
        <taxon>Magnoliopsida</taxon>
        <taxon>eudicotyledons</taxon>
        <taxon>Gunneridae</taxon>
        <taxon>Pentapetalae</taxon>
        <taxon>Caryophyllales</taxon>
        <taxon>Chenopodiaceae</taxon>
        <taxon>Chenopodioideae</taxon>
        <taxon>Anserineae</taxon>
        <taxon>Spinacia</taxon>
    </lineage>
</organism>
<protein>
    <recommendedName>
        <fullName evidence="1">Tf2-1-like SH3-like domain-containing protein</fullName>
    </recommendedName>
</protein>
<dbReference type="RefSeq" id="XP_021835816.2">
    <property type="nucleotide sequence ID" value="XM_021980124.2"/>
</dbReference>
<dbReference type="SUPFAM" id="SSF54160">
    <property type="entry name" value="Chromo domain-like"/>
    <property type="match status" value="1"/>
</dbReference>
<dbReference type="PANTHER" id="PTHR46148:SF60">
    <property type="entry name" value="CHROMO DOMAIN-CONTAINING PROTEIN"/>
    <property type="match status" value="1"/>
</dbReference>
<dbReference type="AlphaFoldDB" id="A0A9R0HRU4"/>
<accession>A0A9R0HRU4</accession>
<dbReference type="InterPro" id="IPR016197">
    <property type="entry name" value="Chromo-like_dom_sf"/>
</dbReference>
<dbReference type="KEGG" id="soe:110775522"/>
<evidence type="ECO:0000259" key="1">
    <source>
        <dbReference type="Pfam" id="PF24626"/>
    </source>
</evidence>
<evidence type="ECO:0000313" key="3">
    <source>
        <dbReference type="RefSeq" id="XP_021835816.2"/>
    </source>
</evidence>
<reference evidence="3" key="2">
    <citation type="submission" date="2025-08" db="UniProtKB">
        <authorList>
            <consortium name="RefSeq"/>
        </authorList>
    </citation>
    <scope>IDENTIFICATION</scope>
    <source>
        <tissue evidence="3">Leaf</tissue>
    </source>
</reference>